<evidence type="ECO:0000256" key="4">
    <source>
        <dbReference type="ARBA" id="ARBA00022679"/>
    </source>
</evidence>
<sequence>MTEKRVSFNRDANSARGNLAANQFSVNTPHGGAGHGHRLAMLNRGVNRRRRTLLQELMDSITSCFRFAVSFGSSSSPQPRESVKTQPVRTPGDSRRLSIEDGEACLTTGRRTRAGTASSTEGYLHYNADSRADSYPATISSASILGKGLSNQKGRILRSRHFDRIYDMPRDAAVLGTGIIASAILVLTPTEWVIKAVKYSGLSGSVKVAKRKSDGQRVAVKVLSTRGLPADKIEEIVTEVKIYLRLDHPNICRLLEVYDESALSGNVYLVMELCTGRELYDRLAMRKRFSERDASEVVRQMVLAVNYCHNQNICHRDLKLENFVYADMSEKSRLKLIDFGLSKIFSRGVPMTAITGTVYYVAPEVMTGKYDYSCDMWSIGVMTYMLLAGVPPFDGDTDKEILRKVSKGMYSFSGPSWDFISSSARDFITKLLQKDPAARLSAGRALNHPWLLRWGNEDGAWTTSGKIDPSVTCPAVVQSMRDFAQSNVLKRAAIGLMAYSTTYNTDLESIAKEFQALDTRGTGTISAQDLMAVLRHHLNVDQSEARFIFQRIDAGQGGEIHYSEFLAAAMSARMVIQEKQIREMFARMDTDGTGKITADNLREVLGESYDGTPVEEIIAECDRNGDGFIDWHEFEAVLLDRVAHNDQTVKIARLPGEETECVEEGYDPLWEKITGQKSSSADQRTPALKPKSFADEAIGTTMEKRNTKRSRFDWEQLARLGRKLVSDRTAYDASAKRHPHSVRRMEHHVLAVAMEATANEEKYYNNLLWLEYLKRCRDLVDTSFTGRDLSKVLSALARSKQSIVDKNAAHARISEDIIAIAEKRILGASSSKISFTTPQQIAWVAFGISKLCRLGAEQLASLARSFTELLTNNPNVRLSAKDCGMAIEAFRGGDADLLECLSARLYPGIYTYDFSEWKVTWVCLATAILQGQNKGILPTKQHTASGRALASIFPVLEENISELAPHEVCRLICSVKHAPELGESMASLPASLERALSKRIVELREEFSVADIAAVISGLRSSEQLKDPHVVGCLLTRLADLGHGFDYDPHRFIVATCALCDAAVRLDDSCLSLVYTNYKMQSLEYMAVLISSLTSMEDLARVSRHFPELVAHEISKSDRTVAPVTTMHELKGTWMEDPIKAHLLGKVCHEVSRIRHTSSAHTVRKLLSQVPKPRGCAPPTEVLTVLAKLNLKINGWSCLEDFSDRVLEDYGDREFIRHCHARASLGLPVRAEKLREVLRNSSTPLEAVDEVRCLHAMALANRLPQGDDIGRRVLESLDGGFDNSSVVQQLRLFICSTSASTMVQADAPRKCGQTGLNRHIGIYLRKNFPQGTWVSNAKVTDGDRGSVSMDYWCPEHGSVEVLGPAR</sequence>
<feature type="region of interest" description="Disordered" evidence="11">
    <location>
        <begin position="72"/>
        <end position="96"/>
    </location>
</feature>
<evidence type="ECO:0000256" key="2">
    <source>
        <dbReference type="ARBA" id="ARBA00011245"/>
    </source>
</evidence>
<dbReference type="InterPro" id="IPR011009">
    <property type="entry name" value="Kinase-like_dom_sf"/>
</dbReference>
<dbReference type="InterPro" id="IPR018247">
    <property type="entry name" value="EF_Hand_1_Ca_BS"/>
</dbReference>
<evidence type="ECO:0000313" key="14">
    <source>
        <dbReference type="EMBL" id="KAF4656048.1"/>
    </source>
</evidence>
<gene>
    <name evidence="14" type="ORF">FOZ61_007227</name>
</gene>
<dbReference type="Gene3D" id="1.10.510.10">
    <property type="entry name" value="Transferase(Phosphotransferase) domain 1"/>
    <property type="match status" value="1"/>
</dbReference>
<dbReference type="SUPFAM" id="SSF47473">
    <property type="entry name" value="EF-hand"/>
    <property type="match status" value="1"/>
</dbReference>
<evidence type="ECO:0000256" key="1">
    <source>
        <dbReference type="ARBA" id="ARBA00001946"/>
    </source>
</evidence>
<keyword evidence="9" id="KW-0067">ATP-binding</keyword>
<evidence type="ECO:0000256" key="6">
    <source>
        <dbReference type="ARBA" id="ARBA00022741"/>
    </source>
</evidence>
<keyword evidence="5" id="KW-0677">Repeat</keyword>
<dbReference type="OrthoDB" id="427576at2759"/>
<dbReference type="PROSITE" id="PS50222">
    <property type="entry name" value="EF_HAND_2"/>
    <property type="match status" value="3"/>
</dbReference>
<dbReference type="PANTHER" id="PTHR24349">
    <property type="entry name" value="SERINE/THREONINE-PROTEIN KINASE"/>
    <property type="match status" value="1"/>
</dbReference>
<evidence type="ECO:0008006" key="16">
    <source>
        <dbReference type="Google" id="ProtNLM"/>
    </source>
</evidence>
<keyword evidence="7" id="KW-0418">Kinase</keyword>
<comment type="subunit">
    <text evidence="2">Monomer.</text>
</comment>
<keyword evidence="6" id="KW-0547">Nucleotide-binding</keyword>
<comment type="cofactor">
    <cofactor evidence="1">
        <name>Mg(2+)</name>
        <dbReference type="ChEBI" id="CHEBI:18420"/>
    </cofactor>
</comment>
<reference evidence="14 15" key="1">
    <citation type="submission" date="2020-04" db="EMBL/GenBank/DDBJ databases">
        <title>Perkinsus olseni comparative genomics.</title>
        <authorList>
            <person name="Bogema D.R."/>
        </authorList>
    </citation>
    <scope>NUCLEOTIDE SEQUENCE [LARGE SCALE GENOMIC DNA]</scope>
    <source>
        <strain evidence="14">ATCC PRA-179</strain>
    </source>
</reference>
<dbReference type="InterPro" id="IPR050205">
    <property type="entry name" value="CDPK_Ser/Thr_kinases"/>
</dbReference>
<dbReference type="InterPro" id="IPR002048">
    <property type="entry name" value="EF_hand_dom"/>
</dbReference>
<dbReference type="Proteomes" id="UP000570595">
    <property type="component" value="Unassembled WGS sequence"/>
</dbReference>
<organism evidence="14 15">
    <name type="scientific">Perkinsus olseni</name>
    <name type="common">Perkinsus atlanticus</name>
    <dbReference type="NCBI Taxonomy" id="32597"/>
    <lineage>
        <taxon>Eukaryota</taxon>
        <taxon>Sar</taxon>
        <taxon>Alveolata</taxon>
        <taxon>Perkinsozoa</taxon>
        <taxon>Perkinsea</taxon>
        <taxon>Perkinsida</taxon>
        <taxon>Perkinsidae</taxon>
        <taxon>Perkinsus</taxon>
    </lineage>
</organism>
<dbReference type="GO" id="GO:0005524">
    <property type="term" value="F:ATP binding"/>
    <property type="evidence" value="ECO:0007669"/>
    <property type="project" value="UniProtKB-KW"/>
</dbReference>
<feature type="domain" description="EF-hand" evidence="13">
    <location>
        <begin position="576"/>
        <end position="611"/>
    </location>
</feature>
<dbReference type="FunFam" id="1.10.238.10:FF:000003">
    <property type="entry name" value="Calmodulin A"/>
    <property type="match status" value="1"/>
</dbReference>
<evidence type="ECO:0000256" key="8">
    <source>
        <dbReference type="ARBA" id="ARBA00022837"/>
    </source>
</evidence>
<feature type="compositionally biased region" description="Polar residues" evidence="11">
    <location>
        <begin position="72"/>
        <end position="88"/>
    </location>
</feature>
<comment type="similarity">
    <text evidence="10">Belongs to the protein kinase superfamily. Ser/Thr protein kinase family. CDPK subfamily.</text>
</comment>
<feature type="domain" description="EF-hand" evidence="13">
    <location>
        <begin position="614"/>
        <end position="644"/>
    </location>
</feature>
<dbReference type="PROSITE" id="PS50011">
    <property type="entry name" value="PROTEIN_KINASE_DOM"/>
    <property type="match status" value="1"/>
</dbReference>
<evidence type="ECO:0000313" key="15">
    <source>
        <dbReference type="Proteomes" id="UP000570595"/>
    </source>
</evidence>
<keyword evidence="4" id="KW-0808">Transferase</keyword>
<dbReference type="Pfam" id="PF13499">
    <property type="entry name" value="EF-hand_7"/>
    <property type="match status" value="2"/>
</dbReference>
<evidence type="ECO:0000256" key="11">
    <source>
        <dbReference type="SAM" id="MobiDB-lite"/>
    </source>
</evidence>
<dbReference type="InterPro" id="IPR000719">
    <property type="entry name" value="Prot_kinase_dom"/>
</dbReference>
<evidence type="ECO:0000256" key="9">
    <source>
        <dbReference type="ARBA" id="ARBA00022840"/>
    </source>
</evidence>
<protein>
    <recommendedName>
        <fullName evidence="16">Calcium-dependent protein kinase 2</fullName>
    </recommendedName>
</protein>
<feature type="domain" description="Protein kinase" evidence="12">
    <location>
        <begin position="192"/>
        <end position="451"/>
    </location>
</feature>
<dbReference type="SUPFAM" id="SSF56112">
    <property type="entry name" value="Protein kinase-like (PK-like)"/>
    <property type="match status" value="1"/>
</dbReference>
<proteinExistence type="inferred from homology"/>
<dbReference type="CDD" id="cd05117">
    <property type="entry name" value="STKc_CAMK"/>
    <property type="match status" value="1"/>
</dbReference>
<evidence type="ECO:0000256" key="10">
    <source>
        <dbReference type="ARBA" id="ARBA00024334"/>
    </source>
</evidence>
<dbReference type="GO" id="GO:0004674">
    <property type="term" value="F:protein serine/threonine kinase activity"/>
    <property type="evidence" value="ECO:0007669"/>
    <property type="project" value="UniProtKB-KW"/>
</dbReference>
<evidence type="ECO:0000256" key="3">
    <source>
        <dbReference type="ARBA" id="ARBA00022527"/>
    </source>
</evidence>
<dbReference type="Pfam" id="PF00069">
    <property type="entry name" value="Pkinase"/>
    <property type="match status" value="1"/>
</dbReference>
<dbReference type="PROSITE" id="PS00108">
    <property type="entry name" value="PROTEIN_KINASE_ST"/>
    <property type="match status" value="1"/>
</dbReference>
<dbReference type="EMBL" id="JABAHT010000431">
    <property type="protein sequence ID" value="KAF4656048.1"/>
    <property type="molecule type" value="Genomic_DNA"/>
</dbReference>
<evidence type="ECO:0000259" key="12">
    <source>
        <dbReference type="PROSITE" id="PS50011"/>
    </source>
</evidence>
<dbReference type="CDD" id="cd00051">
    <property type="entry name" value="EFh"/>
    <property type="match status" value="3"/>
</dbReference>
<dbReference type="FunFam" id="1.10.510.10:FF:000571">
    <property type="entry name" value="Maternal embryonic leucine zipper kinase"/>
    <property type="match status" value="1"/>
</dbReference>
<dbReference type="InterPro" id="IPR008271">
    <property type="entry name" value="Ser/Thr_kinase_AS"/>
</dbReference>
<keyword evidence="3" id="KW-0723">Serine/threonine-protein kinase</keyword>
<dbReference type="GO" id="GO:0005509">
    <property type="term" value="F:calcium ion binding"/>
    <property type="evidence" value="ECO:0007669"/>
    <property type="project" value="InterPro"/>
</dbReference>
<name>A0A7J6LA01_PEROL</name>
<keyword evidence="8" id="KW-0106">Calcium</keyword>
<comment type="caution">
    <text evidence="14">The sequence shown here is derived from an EMBL/GenBank/DDBJ whole genome shotgun (WGS) entry which is preliminary data.</text>
</comment>
<dbReference type="Gene3D" id="3.30.200.20">
    <property type="entry name" value="Phosphorylase Kinase, domain 1"/>
    <property type="match status" value="1"/>
</dbReference>
<evidence type="ECO:0000256" key="7">
    <source>
        <dbReference type="ARBA" id="ARBA00022777"/>
    </source>
</evidence>
<dbReference type="SMART" id="SM00220">
    <property type="entry name" value="S_TKc"/>
    <property type="match status" value="1"/>
</dbReference>
<evidence type="ECO:0000259" key="13">
    <source>
        <dbReference type="PROSITE" id="PS50222"/>
    </source>
</evidence>
<evidence type="ECO:0000256" key="5">
    <source>
        <dbReference type="ARBA" id="ARBA00022737"/>
    </source>
</evidence>
<dbReference type="SMART" id="SM00054">
    <property type="entry name" value="EFh"/>
    <property type="match status" value="4"/>
</dbReference>
<feature type="domain" description="EF-hand" evidence="13">
    <location>
        <begin position="505"/>
        <end position="540"/>
    </location>
</feature>
<dbReference type="PROSITE" id="PS00018">
    <property type="entry name" value="EF_HAND_1"/>
    <property type="match status" value="1"/>
</dbReference>
<dbReference type="InterPro" id="IPR011992">
    <property type="entry name" value="EF-hand-dom_pair"/>
</dbReference>
<accession>A0A7J6LA01</accession>
<dbReference type="Gene3D" id="1.10.238.10">
    <property type="entry name" value="EF-hand"/>
    <property type="match status" value="2"/>
</dbReference>